<dbReference type="InterPro" id="IPR000326">
    <property type="entry name" value="PAP2/HPO"/>
</dbReference>
<feature type="transmembrane region" description="Helical" evidence="1">
    <location>
        <begin position="20"/>
        <end position="38"/>
    </location>
</feature>
<feature type="transmembrane region" description="Helical" evidence="1">
    <location>
        <begin position="199"/>
        <end position="221"/>
    </location>
</feature>
<dbReference type="InterPro" id="IPR036938">
    <property type="entry name" value="PAP2/HPO_sf"/>
</dbReference>
<reference evidence="3 4" key="1">
    <citation type="submission" date="2016-03" db="EMBL/GenBank/DDBJ databases">
        <authorList>
            <person name="Ploux O."/>
        </authorList>
    </citation>
    <scope>NUCLEOTIDE SEQUENCE [LARGE SCALE GENOMIC DNA]</scope>
    <source>
        <strain evidence="3 4">R0</strain>
    </source>
</reference>
<dbReference type="Gene3D" id="1.20.144.10">
    <property type="entry name" value="Phosphatidic acid phosphatase type 2/haloperoxidase"/>
    <property type="match status" value="1"/>
</dbReference>
<dbReference type="OrthoDB" id="5291194at2"/>
<dbReference type="PANTHER" id="PTHR14969:SF13">
    <property type="entry name" value="AT30094P"/>
    <property type="match status" value="1"/>
</dbReference>
<dbReference type="PANTHER" id="PTHR14969">
    <property type="entry name" value="SPHINGOSINE-1-PHOSPHATE PHOSPHOHYDROLASE"/>
    <property type="match status" value="1"/>
</dbReference>
<evidence type="ECO:0000256" key="1">
    <source>
        <dbReference type="SAM" id="Phobius"/>
    </source>
</evidence>
<gene>
    <name evidence="3" type="ORF">AZI86_05560</name>
</gene>
<name>A0A150WPT6_BDEBC</name>
<feature type="transmembrane region" description="Helical" evidence="1">
    <location>
        <begin position="107"/>
        <end position="127"/>
    </location>
</feature>
<keyword evidence="4" id="KW-1185">Reference proteome</keyword>
<keyword evidence="1" id="KW-0472">Membrane</keyword>
<dbReference type="EMBL" id="LUKE01000001">
    <property type="protein sequence ID" value="KYG66513.1"/>
    <property type="molecule type" value="Genomic_DNA"/>
</dbReference>
<proteinExistence type="predicted"/>
<dbReference type="SUPFAM" id="SSF48317">
    <property type="entry name" value="Acid phosphatase/Vanadium-dependent haloperoxidase"/>
    <property type="match status" value="1"/>
</dbReference>
<dbReference type="Proteomes" id="UP000075320">
    <property type="component" value="Unassembled WGS sequence"/>
</dbReference>
<evidence type="ECO:0000313" key="3">
    <source>
        <dbReference type="EMBL" id="KYG66513.1"/>
    </source>
</evidence>
<feature type="transmembrane region" description="Helical" evidence="1">
    <location>
        <begin position="162"/>
        <end position="187"/>
    </location>
</feature>
<feature type="domain" description="Phosphatidic acid phosphatase type 2/haloperoxidase" evidence="2">
    <location>
        <begin position="107"/>
        <end position="218"/>
    </location>
</feature>
<evidence type="ECO:0000313" key="4">
    <source>
        <dbReference type="Proteomes" id="UP000075320"/>
    </source>
</evidence>
<organism evidence="3 4">
    <name type="scientific">Bdellovibrio bacteriovorus</name>
    <dbReference type="NCBI Taxonomy" id="959"/>
    <lineage>
        <taxon>Bacteria</taxon>
        <taxon>Pseudomonadati</taxon>
        <taxon>Bdellovibrionota</taxon>
        <taxon>Bdellovibrionia</taxon>
        <taxon>Bdellovibrionales</taxon>
        <taxon>Pseudobdellovibrionaceae</taxon>
        <taxon>Bdellovibrio</taxon>
    </lineage>
</organism>
<dbReference type="Pfam" id="PF01569">
    <property type="entry name" value="PAP2"/>
    <property type="match status" value="1"/>
</dbReference>
<comment type="caution">
    <text evidence="3">The sequence shown here is derived from an EMBL/GenBank/DDBJ whole genome shotgun (WGS) entry which is preliminary data.</text>
</comment>
<accession>A0A150WPT6</accession>
<sequence>MPVQQFGALISDTKKLKRHILIVLGTAFACAAVLGFFFDQKIALYFGQQEIRDVIWLAAREITNVGLSEHYFAIAIGTWAFCAWVAPKMNLFKKNLKEVDFFRRWGLNFLVALIVSGVLTHLFKFLFGRQRPHKTPDFEPFTFNPFTTHWDFHSFSSGHSQVMWTVATMFTVAFPKFRWLWVLFAISICSTRAIIHDHFLSDIIFGSALGYVGSLLAMKIMKEKTKNGLY</sequence>
<dbReference type="AlphaFoldDB" id="A0A150WPT6"/>
<keyword evidence="1" id="KW-1133">Transmembrane helix</keyword>
<feature type="transmembrane region" description="Helical" evidence="1">
    <location>
        <begin position="70"/>
        <end position="86"/>
    </location>
</feature>
<dbReference type="SMART" id="SM00014">
    <property type="entry name" value="acidPPc"/>
    <property type="match status" value="1"/>
</dbReference>
<keyword evidence="1" id="KW-0812">Transmembrane</keyword>
<evidence type="ECO:0000259" key="2">
    <source>
        <dbReference type="SMART" id="SM00014"/>
    </source>
</evidence>
<protein>
    <recommendedName>
        <fullName evidence="2">Phosphatidic acid phosphatase type 2/haloperoxidase domain-containing protein</fullName>
    </recommendedName>
</protein>